<keyword evidence="4 8" id="KW-0067">ATP-binding</keyword>
<keyword evidence="2 5" id="KW-0500">Molybdenum</keyword>
<dbReference type="SUPFAM" id="SSF52540">
    <property type="entry name" value="P-loop containing nucleoside triphosphate hydrolases"/>
    <property type="match status" value="1"/>
</dbReference>
<evidence type="ECO:0000259" key="6">
    <source>
        <dbReference type="PROSITE" id="PS50893"/>
    </source>
</evidence>
<evidence type="ECO:0000256" key="3">
    <source>
        <dbReference type="ARBA" id="ARBA00022741"/>
    </source>
</evidence>
<keyword evidence="3" id="KW-0547">Nucleotide-binding</keyword>
<dbReference type="Gene3D" id="3.40.50.300">
    <property type="entry name" value="P-loop containing nucleotide triphosphate hydrolases"/>
    <property type="match status" value="1"/>
</dbReference>
<evidence type="ECO:0000313" key="8">
    <source>
        <dbReference type="EMBL" id="MBF4163594.1"/>
    </source>
</evidence>
<evidence type="ECO:0000256" key="1">
    <source>
        <dbReference type="ARBA" id="ARBA00022448"/>
    </source>
</evidence>
<evidence type="ECO:0000259" key="7">
    <source>
        <dbReference type="PROSITE" id="PS51866"/>
    </source>
</evidence>
<dbReference type="PROSITE" id="PS00211">
    <property type="entry name" value="ABC_TRANSPORTER_1"/>
    <property type="match status" value="1"/>
</dbReference>
<dbReference type="InterPro" id="IPR008995">
    <property type="entry name" value="Mo/tungstate-bd_C_term_dom"/>
</dbReference>
<dbReference type="Gene3D" id="2.40.50.100">
    <property type="match status" value="1"/>
</dbReference>
<dbReference type="Pfam" id="PF00005">
    <property type="entry name" value="ABC_tran"/>
    <property type="match status" value="1"/>
</dbReference>
<dbReference type="PANTHER" id="PTHR42781">
    <property type="entry name" value="SPERMIDINE/PUTRESCINE IMPORT ATP-BINDING PROTEIN POTA"/>
    <property type="match status" value="1"/>
</dbReference>
<dbReference type="InterPro" id="IPR005116">
    <property type="entry name" value="Transp-assoc_OB_typ1"/>
</dbReference>
<dbReference type="InterPro" id="IPR050093">
    <property type="entry name" value="ABC_SmlMolc_Importer"/>
</dbReference>
<evidence type="ECO:0000256" key="5">
    <source>
        <dbReference type="PROSITE-ProRule" id="PRU01213"/>
    </source>
</evidence>
<keyword evidence="1" id="KW-0813">Transport</keyword>
<dbReference type="GO" id="GO:0016887">
    <property type="term" value="F:ATP hydrolysis activity"/>
    <property type="evidence" value="ECO:0007669"/>
    <property type="project" value="InterPro"/>
</dbReference>
<dbReference type="InterPro" id="IPR003593">
    <property type="entry name" value="AAA+_ATPase"/>
</dbReference>
<protein>
    <submittedName>
        <fullName evidence="8">ABC transporter ATP-binding protein</fullName>
    </submittedName>
</protein>
<evidence type="ECO:0000256" key="4">
    <source>
        <dbReference type="ARBA" id="ARBA00022840"/>
    </source>
</evidence>
<evidence type="ECO:0000256" key="2">
    <source>
        <dbReference type="ARBA" id="ARBA00022505"/>
    </source>
</evidence>
<dbReference type="GO" id="GO:0015689">
    <property type="term" value="P:molybdate ion transport"/>
    <property type="evidence" value="ECO:0007669"/>
    <property type="project" value="InterPro"/>
</dbReference>
<proteinExistence type="predicted"/>
<dbReference type="AlphaFoldDB" id="A0A930V5K8"/>
<gene>
    <name evidence="8" type="ORF">ISG29_18070</name>
</gene>
<comment type="caution">
    <text evidence="8">The sequence shown here is derived from an EMBL/GenBank/DDBJ whole genome shotgun (WGS) entry which is preliminary data.</text>
</comment>
<accession>A0A930V5K8</accession>
<dbReference type="Proteomes" id="UP000656804">
    <property type="component" value="Unassembled WGS sequence"/>
</dbReference>
<dbReference type="PANTHER" id="PTHR42781:SF4">
    <property type="entry name" value="SPERMIDINE_PUTRESCINE IMPORT ATP-BINDING PROTEIN POTA"/>
    <property type="match status" value="1"/>
</dbReference>
<dbReference type="RefSeq" id="WP_194504854.1">
    <property type="nucleotide sequence ID" value="NZ_JADIVZ010000013.1"/>
</dbReference>
<dbReference type="Pfam" id="PF03459">
    <property type="entry name" value="TOBE"/>
    <property type="match status" value="1"/>
</dbReference>
<evidence type="ECO:0000313" key="9">
    <source>
        <dbReference type="Proteomes" id="UP000656804"/>
    </source>
</evidence>
<dbReference type="SUPFAM" id="SSF50331">
    <property type="entry name" value="MOP-like"/>
    <property type="match status" value="1"/>
</dbReference>
<reference evidence="8" key="1">
    <citation type="submission" date="2020-11" db="EMBL/GenBank/DDBJ databases">
        <title>Nocardioides sp. CBS4Y-1, whole genome shotgun sequence.</title>
        <authorList>
            <person name="Tuo L."/>
        </authorList>
    </citation>
    <scope>NUCLEOTIDE SEQUENCE</scope>
    <source>
        <strain evidence="8">CBS4Y-1</strain>
    </source>
</reference>
<dbReference type="EMBL" id="JADIVZ010000013">
    <property type="protein sequence ID" value="MBF4163594.1"/>
    <property type="molecule type" value="Genomic_DNA"/>
</dbReference>
<organism evidence="8 9">
    <name type="scientific">Nocardioides acrostichi</name>
    <dbReference type="NCBI Taxonomy" id="2784339"/>
    <lineage>
        <taxon>Bacteria</taxon>
        <taxon>Bacillati</taxon>
        <taxon>Actinomycetota</taxon>
        <taxon>Actinomycetes</taxon>
        <taxon>Propionibacteriales</taxon>
        <taxon>Nocardioidaceae</taxon>
        <taxon>Nocardioides</taxon>
    </lineage>
</organism>
<name>A0A930V5K8_9ACTN</name>
<sequence>MTSRALEAPGLDARLHVPDRLDASLTAAAGDVVAVIGPNGAGKSTLLGALAGIVPAIGSVEVGGRSWTDPVVPVRDRGVGLVFQDQSLFPHLCARENVAFGLRTRGVPRAEARARADQWLDRLGVGELASRRPDQLSGGQAQRVAIARALAPEPALLLLDEPFAGLDVGVATSLRLELARHLAAFDGVAVLVTHDALDALTLADRVVVLEDGEVVQDGTPADVAARPRTAHVARLVGLNVVTQGGQLRAFSPVAVTVSPGRPHGSARNCWHAEVAGVAPHGEALRVLARADDGPELIADVTPASAIELGLAPGQPVWMSVKETSVDTYTMRP</sequence>
<dbReference type="PROSITE" id="PS51866">
    <property type="entry name" value="MOP"/>
    <property type="match status" value="1"/>
</dbReference>
<feature type="domain" description="Mop" evidence="7">
    <location>
        <begin position="263"/>
        <end position="329"/>
    </location>
</feature>
<dbReference type="InterPro" id="IPR027417">
    <property type="entry name" value="P-loop_NTPase"/>
</dbReference>
<feature type="domain" description="ABC transporter" evidence="6">
    <location>
        <begin position="3"/>
        <end position="236"/>
    </location>
</feature>
<dbReference type="PROSITE" id="PS50893">
    <property type="entry name" value="ABC_TRANSPORTER_2"/>
    <property type="match status" value="1"/>
</dbReference>
<dbReference type="GO" id="GO:0005524">
    <property type="term" value="F:ATP binding"/>
    <property type="evidence" value="ECO:0007669"/>
    <property type="project" value="UniProtKB-KW"/>
</dbReference>
<keyword evidence="9" id="KW-1185">Reference proteome</keyword>
<dbReference type="InterPro" id="IPR004606">
    <property type="entry name" value="Mop_domain"/>
</dbReference>
<dbReference type="InterPro" id="IPR017871">
    <property type="entry name" value="ABC_transporter-like_CS"/>
</dbReference>
<dbReference type="InterPro" id="IPR003439">
    <property type="entry name" value="ABC_transporter-like_ATP-bd"/>
</dbReference>
<dbReference type="SMART" id="SM00382">
    <property type="entry name" value="AAA"/>
    <property type="match status" value="1"/>
</dbReference>